<accession>A0ABP1R0J4</accession>
<evidence type="ECO:0000256" key="1">
    <source>
        <dbReference type="PROSITE-ProRule" id="PRU00497"/>
    </source>
</evidence>
<feature type="chain" id="PRO_5046059783" evidence="3">
    <location>
        <begin position="18"/>
        <end position="270"/>
    </location>
</feature>
<feature type="region of interest" description="Disordered" evidence="2">
    <location>
        <begin position="95"/>
        <end position="258"/>
    </location>
</feature>
<evidence type="ECO:0000313" key="4">
    <source>
        <dbReference type="EMBL" id="CAL8116833.1"/>
    </source>
</evidence>
<proteinExistence type="predicted"/>
<protein>
    <submittedName>
        <fullName evidence="4">Uncharacterized protein</fullName>
    </submittedName>
</protein>
<feature type="compositionally biased region" description="Polar residues" evidence="2">
    <location>
        <begin position="170"/>
        <end position="181"/>
    </location>
</feature>
<keyword evidence="5" id="KW-1185">Reference proteome</keyword>
<keyword evidence="3" id="KW-0732">Signal</keyword>
<sequence length="270" mass="30060">MFKLAVIVFGVLAVALAQREAPRGRSINDDRVTTTPVPILRQINKVNEDGSYTYGYESADGSYKVETKNVNGEVQGKYGYYDDTGALREIEYGASRQGFHPSGTDVKPPSSAPAMEYDPVDDSGHYDPERYDRPFAYNRQQQGGQQIFQEEQPIRRPSSGRRPAARRPKAQQNFASFSSQFGPAPAPAQAPAPQQQQQQHVVNYNAAPQYQQPAPQQQQYYQPPPQNYYQPQPQPQAPRAPAFNQASLFNGHPAKNIDINTGSYSVNYSG</sequence>
<evidence type="ECO:0000313" key="5">
    <source>
        <dbReference type="Proteomes" id="UP001642540"/>
    </source>
</evidence>
<feature type="compositionally biased region" description="Basic and acidic residues" evidence="2">
    <location>
        <begin position="122"/>
        <end position="133"/>
    </location>
</feature>
<feature type="signal peptide" evidence="3">
    <location>
        <begin position="1"/>
        <end position="17"/>
    </location>
</feature>
<dbReference type="Pfam" id="PF00379">
    <property type="entry name" value="Chitin_bind_4"/>
    <property type="match status" value="1"/>
</dbReference>
<feature type="compositionally biased region" description="Low complexity" evidence="2">
    <location>
        <begin position="140"/>
        <end position="162"/>
    </location>
</feature>
<dbReference type="Proteomes" id="UP001642540">
    <property type="component" value="Unassembled WGS sequence"/>
</dbReference>
<gene>
    <name evidence="4" type="ORF">ODALV1_LOCUS17420</name>
</gene>
<reference evidence="4 5" key="1">
    <citation type="submission" date="2024-08" db="EMBL/GenBank/DDBJ databases">
        <authorList>
            <person name="Cucini C."/>
            <person name="Frati F."/>
        </authorList>
    </citation>
    <scope>NUCLEOTIDE SEQUENCE [LARGE SCALE GENOMIC DNA]</scope>
</reference>
<dbReference type="PROSITE" id="PS51155">
    <property type="entry name" value="CHIT_BIND_RR_2"/>
    <property type="match status" value="1"/>
</dbReference>
<comment type="caution">
    <text evidence="4">The sequence shown here is derived from an EMBL/GenBank/DDBJ whole genome shotgun (WGS) entry which is preliminary data.</text>
</comment>
<dbReference type="InterPro" id="IPR050468">
    <property type="entry name" value="Cuticle_Struct_Prot"/>
</dbReference>
<dbReference type="PANTHER" id="PTHR10380">
    <property type="entry name" value="CUTICLE PROTEIN"/>
    <property type="match status" value="1"/>
</dbReference>
<name>A0ABP1R0J4_9HEXA</name>
<organism evidence="4 5">
    <name type="scientific">Orchesella dallaii</name>
    <dbReference type="NCBI Taxonomy" id="48710"/>
    <lineage>
        <taxon>Eukaryota</taxon>
        <taxon>Metazoa</taxon>
        <taxon>Ecdysozoa</taxon>
        <taxon>Arthropoda</taxon>
        <taxon>Hexapoda</taxon>
        <taxon>Collembola</taxon>
        <taxon>Entomobryomorpha</taxon>
        <taxon>Entomobryoidea</taxon>
        <taxon>Orchesellidae</taxon>
        <taxon>Orchesellinae</taxon>
        <taxon>Orchesella</taxon>
    </lineage>
</organism>
<evidence type="ECO:0000256" key="3">
    <source>
        <dbReference type="SAM" id="SignalP"/>
    </source>
</evidence>
<dbReference type="InterPro" id="IPR000618">
    <property type="entry name" value="Insect_cuticle"/>
</dbReference>
<dbReference type="PANTHER" id="PTHR10380:SF234">
    <property type="entry name" value="CUTICULAR PROTEIN 97EA, ISOFORM A"/>
    <property type="match status" value="1"/>
</dbReference>
<evidence type="ECO:0000256" key="2">
    <source>
        <dbReference type="SAM" id="MobiDB-lite"/>
    </source>
</evidence>
<feature type="compositionally biased region" description="Pro residues" evidence="2">
    <location>
        <begin position="222"/>
        <end position="238"/>
    </location>
</feature>
<keyword evidence="1" id="KW-0193">Cuticle</keyword>
<feature type="compositionally biased region" description="Low complexity" evidence="2">
    <location>
        <begin position="191"/>
        <end position="221"/>
    </location>
</feature>
<dbReference type="EMBL" id="CAXLJM020000053">
    <property type="protein sequence ID" value="CAL8116833.1"/>
    <property type="molecule type" value="Genomic_DNA"/>
</dbReference>